<accession>A0A2M4DKY4</accession>
<dbReference type="AlphaFoldDB" id="A0A2M4DKY4"/>
<evidence type="ECO:0000313" key="1">
    <source>
        <dbReference type="EMBL" id="MBW78201.1"/>
    </source>
</evidence>
<protein>
    <submittedName>
        <fullName evidence="1">Putative secreted protein</fullName>
    </submittedName>
</protein>
<dbReference type="EMBL" id="GGFL01014023">
    <property type="protein sequence ID" value="MBW78201.1"/>
    <property type="molecule type" value="Transcribed_RNA"/>
</dbReference>
<proteinExistence type="predicted"/>
<sequence>MAVAAMAITATLSCSRICTSCISFPTVSLPRPVPCIPTRRTTKPSNKILNICTAKVQFQISAVDSGFSLHSISKQNCLTGIRLLHTDPEPPPVNSRMQGGGIE</sequence>
<organism evidence="1">
    <name type="scientific">Anopheles darlingi</name>
    <name type="common">Mosquito</name>
    <dbReference type="NCBI Taxonomy" id="43151"/>
    <lineage>
        <taxon>Eukaryota</taxon>
        <taxon>Metazoa</taxon>
        <taxon>Ecdysozoa</taxon>
        <taxon>Arthropoda</taxon>
        <taxon>Hexapoda</taxon>
        <taxon>Insecta</taxon>
        <taxon>Pterygota</taxon>
        <taxon>Neoptera</taxon>
        <taxon>Endopterygota</taxon>
        <taxon>Diptera</taxon>
        <taxon>Nematocera</taxon>
        <taxon>Culicoidea</taxon>
        <taxon>Culicidae</taxon>
        <taxon>Anophelinae</taxon>
        <taxon>Anopheles</taxon>
    </lineage>
</organism>
<reference evidence="1" key="1">
    <citation type="submission" date="2018-01" db="EMBL/GenBank/DDBJ databases">
        <title>An insight into the sialome of Amazonian anophelines.</title>
        <authorList>
            <person name="Ribeiro J.M."/>
            <person name="Scarpassa V."/>
            <person name="Calvo E."/>
        </authorList>
    </citation>
    <scope>NUCLEOTIDE SEQUENCE</scope>
</reference>
<name>A0A2M4DKY4_ANODA</name>